<sequence length="265" mass="27147">MTDDVHQDGSHTPDKPRRKAGRIALAVLAALAIVAAGIALGIYALRGPALQADPPLDPATPATSGTGGGGGGTGGATGGGTGGTTPTTPPTTSDDVKLEGTTFTLVNKNDSGLISGNVEITADSQSIHDADSLNDEHGYIVIYASDKRFLAIEATVTNVGTENISSTTAPGAFIRFDDGEYGRAETPAIDGDQYAQLILPPGKSAKLLFVFRLEEGQTAQAFGLAAQGAWYDTAVWLDLANVPKAAPKGEPTTTPSPEPEPSYVE</sequence>
<dbReference type="Proteomes" id="UP000269542">
    <property type="component" value="Chromosome"/>
</dbReference>
<evidence type="ECO:0000313" key="3">
    <source>
        <dbReference type="EMBL" id="VEI13401.1"/>
    </source>
</evidence>
<reference evidence="3 4" key="1">
    <citation type="submission" date="2018-12" db="EMBL/GenBank/DDBJ databases">
        <authorList>
            <consortium name="Pathogen Informatics"/>
        </authorList>
    </citation>
    <scope>NUCLEOTIDE SEQUENCE [LARGE SCALE GENOMIC DNA]</scope>
    <source>
        <strain evidence="3 4">NCTC13354</strain>
    </source>
</reference>
<keyword evidence="2" id="KW-0472">Membrane</keyword>
<proteinExistence type="predicted"/>
<feature type="compositionally biased region" description="Low complexity" evidence="1">
    <location>
        <begin position="84"/>
        <end position="93"/>
    </location>
</feature>
<evidence type="ECO:0000256" key="1">
    <source>
        <dbReference type="SAM" id="MobiDB-lite"/>
    </source>
</evidence>
<name>A0A3S4VTJ8_9ACTO</name>
<dbReference type="RefSeq" id="WP_126416516.1">
    <property type="nucleotide sequence ID" value="NZ_LR134476.1"/>
</dbReference>
<feature type="compositionally biased region" description="Pro residues" evidence="1">
    <location>
        <begin position="254"/>
        <end position="265"/>
    </location>
</feature>
<dbReference type="AlphaFoldDB" id="A0A3S4VTJ8"/>
<organism evidence="3 4">
    <name type="scientific">Trueperella bialowiezensis</name>
    <dbReference type="NCBI Taxonomy" id="312285"/>
    <lineage>
        <taxon>Bacteria</taxon>
        <taxon>Bacillati</taxon>
        <taxon>Actinomycetota</taxon>
        <taxon>Actinomycetes</taxon>
        <taxon>Actinomycetales</taxon>
        <taxon>Actinomycetaceae</taxon>
        <taxon>Trueperella</taxon>
    </lineage>
</organism>
<protein>
    <submittedName>
        <fullName evidence="3">Uncharacterized protein</fullName>
    </submittedName>
</protein>
<dbReference type="KEGG" id="tbw:NCTC13354_01116"/>
<feature type="transmembrane region" description="Helical" evidence="2">
    <location>
        <begin position="23"/>
        <end position="45"/>
    </location>
</feature>
<keyword evidence="2" id="KW-1133">Transmembrane helix</keyword>
<dbReference type="EMBL" id="LR134476">
    <property type="protein sequence ID" value="VEI13401.1"/>
    <property type="molecule type" value="Genomic_DNA"/>
</dbReference>
<feature type="region of interest" description="Disordered" evidence="1">
    <location>
        <begin position="54"/>
        <end position="97"/>
    </location>
</feature>
<keyword evidence="4" id="KW-1185">Reference proteome</keyword>
<evidence type="ECO:0000256" key="2">
    <source>
        <dbReference type="SAM" id="Phobius"/>
    </source>
</evidence>
<feature type="compositionally biased region" description="Low complexity" evidence="1">
    <location>
        <begin position="54"/>
        <end position="64"/>
    </location>
</feature>
<gene>
    <name evidence="3" type="ORF">NCTC13354_01116</name>
</gene>
<keyword evidence="2" id="KW-0812">Transmembrane</keyword>
<feature type="region of interest" description="Disordered" evidence="1">
    <location>
        <begin position="244"/>
        <end position="265"/>
    </location>
</feature>
<evidence type="ECO:0000313" key="4">
    <source>
        <dbReference type="Proteomes" id="UP000269542"/>
    </source>
</evidence>
<accession>A0A3S4VTJ8</accession>
<feature type="compositionally biased region" description="Gly residues" evidence="1">
    <location>
        <begin position="65"/>
        <end position="83"/>
    </location>
</feature>